<protein>
    <submittedName>
        <fullName evidence="1">Uncharacterized protein</fullName>
    </submittedName>
</protein>
<name>A0A1D1UV40_RAMVA</name>
<organism evidence="1 2">
    <name type="scientific">Ramazzottius varieornatus</name>
    <name type="common">Water bear</name>
    <name type="synonym">Tardigrade</name>
    <dbReference type="NCBI Taxonomy" id="947166"/>
    <lineage>
        <taxon>Eukaryota</taxon>
        <taxon>Metazoa</taxon>
        <taxon>Ecdysozoa</taxon>
        <taxon>Tardigrada</taxon>
        <taxon>Eutardigrada</taxon>
        <taxon>Parachela</taxon>
        <taxon>Hypsibioidea</taxon>
        <taxon>Ramazzottiidae</taxon>
        <taxon>Ramazzottius</taxon>
    </lineage>
</organism>
<dbReference type="AlphaFoldDB" id="A0A1D1UV40"/>
<dbReference type="Proteomes" id="UP000186922">
    <property type="component" value="Unassembled WGS sequence"/>
</dbReference>
<evidence type="ECO:0000313" key="2">
    <source>
        <dbReference type="Proteomes" id="UP000186922"/>
    </source>
</evidence>
<comment type="caution">
    <text evidence="1">The sequence shown here is derived from an EMBL/GenBank/DDBJ whole genome shotgun (WGS) entry which is preliminary data.</text>
</comment>
<proteinExistence type="predicted"/>
<evidence type="ECO:0000313" key="1">
    <source>
        <dbReference type="EMBL" id="GAU93546.1"/>
    </source>
</evidence>
<keyword evidence="2" id="KW-1185">Reference proteome</keyword>
<reference evidence="1 2" key="1">
    <citation type="journal article" date="2016" name="Nat. Commun.">
        <title>Extremotolerant tardigrade genome and improved radiotolerance of human cultured cells by tardigrade-unique protein.</title>
        <authorList>
            <person name="Hashimoto T."/>
            <person name="Horikawa D.D."/>
            <person name="Saito Y."/>
            <person name="Kuwahara H."/>
            <person name="Kozuka-Hata H."/>
            <person name="Shin-I T."/>
            <person name="Minakuchi Y."/>
            <person name="Ohishi K."/>
            <person name="Motoyama A."/>
            <person name="Aizu T."/>
            <person name="Enomoto A."/>
            <person name="Kondo K."/>
            <person name="Tanaka S."/>
            <person name="Hara Y."/>
            <person name="Koshikawa S."/>
            <person name="Sagara H."/>
            <person name="Miura T."/>
            <person name="Yokobori S."/>
            <person name="Miyagawa K."/>
            <person name="Suzuki Y."/>
            <person name="Kubo T."/>
            <person name="Oyama M."/>
            <person name="Kohara Y."/>
            <person name="Fujiyama A."/>
            <person name="Arakawa K."/>
            <person name="Katayama T."/>
            <person name="Toyoda A."/>
            <person name="Kunieda T."/>
        </authorList>
    </citation>
    <scope>NUCLEOTIDE SEQUENCE [LARGE SCALE GENOMIC DNA]</scope>
    <source>
        <strain evidence="1 2">YOKOZUNA-1</strain>
    </source>
</reference>
<accession>A0A1D1UV40</accession>
<dbReference type="EMBL" id="BDGG01000002">
    <property type="protein sequence ID" value="GAU93546.1"/>
    <property type="molecule type" value="Genomic_DNA"/>
</dbReference>
<gene>
    <name evidence="1" type="primary">RvY_05472-1</name>
    <name evidence="1" type="synonym">RvY_05472.1</name>
    <name evidence="1" type="ORF">RvY_05472</name>
</gene>
<sequence>MSRECSRPTAEHKPTFALLASLYAMSARASLERADPLLDTSVALSVSKNIRSLNREGGRKHAQLSRSLARL</sequence>